<protein>
    <submittedName>
        <fullName evidence="1">Uncharacterized protein</fullName>
    </submittedName>
</protein>
<dbReference type="EMBL" id="PGOL01000887">
    <property type="protein sequence ID" value="PKI63534.1"/>
    <property type="molecule type" value="Genomic_DNA"/>
</dbReference>
<proteinExistence type="predicted"/>
<keyword evidence="2" id="KW-1185">Reference proteome</keyword>
<evidence type="ECO:0000313" key="2">
    <source>
        <dbReference type="Proteomes" id="UP000233551"/>
    </source>
</evidence>
<dbReference type="AlphaFoldDB" id="A0A2I0K4S1"/>
<evidence type="ECO:0000313" key="1">
    <source>
        <dbReference type="EMBL" id="PKI63534.1"/>
    </source>
</evidence>
<name>A0A2I0K4S1_PUNGR</name>
<comment type="caution">
    <text evidence="1">The sequence shown here is derived from an EMBL/GenBank/DDBJ whole genome shotgun (WGS) entry which is preliminary data.</text>
</comment>
<reference evidence="1 2" key="1">
    <citation type="submission" date="2017-11" db="EMBL/GenBank/DDBJ databases">
        <title>De-novo sequencing of pomegranate (Punica granatum L.) genome.</title>
        <authorList>
            <person name="Akparov Z."/>
            <person name="Amiraslanov A."/>
            <person name="Hajiyeva S."/>
            <person name="Abbasov M."/>
            <person name="Kaur K."/>
            <person name="Hamwieh A."/>
            <person name="Solovyev V."/>
            <person name="Salamov A."/>
            <person name="Braich B."/>
            <person name="Kosarev P."/>
            <person name="Mahmoud A."/>
            <person name="Hajiyev E."/>
            <person name="Babayeva S."/>
            <person name="Izzatullayeva V."/>
            <person name="Mammadov A."/>
            <person name="Mammadov A."/>
            <person name="Sharifova S."/>
            <person name="Ojaghi J."/>
            <person name="Eynullazada K."/>
            <person name="Bayramov B."/>
            <person name="Abdulazimova A."/>
            <person name="Shahmuradov I."/>
        </authorList>
    </citation>
    <scope>NUCLEOTIDE SEQUENCE [LARGE SCALE GENOMIC DNA]</scope>
    <source>
        <strain evidence="2">cv. AG2017</strain>
        <tissue evidence="1">Leaf</tissue>
    </source>
</reference>
<organism evidence="1 2">
    <name type="scientific">Punica granatum</name>
    <name type="common">Pomegranate</name>
    <dbReference type="NCBI Taxonomy" id="22663"/>
    <lineage>
        <taxon>Eukaryota</taxon>
        <taxon>Viridiplantae</taxon>
        <taxon>Streptophyta</taxon>
        <taxon>Embryophyta</taxon>
        <taxon>Tracheophyta</taxon>
        <taxon>Spermatophyta</taxon>
        <taxon>Magnoliopsida</taxon>
        <taxon>eudicotyledons</taxon>
        <taxon>Gunneridae</taxon>
        <taxon>Pentapetalae</taxon>
        <taxon>rosids</taxon>
        <taxon>malvids</taxon>
        <taxon>Myrtales</taxon>
        <taxon>Lythraceae</taxon>
        <taxon>Punica</taxon>
    </lineage>
</organism>
<sequence length="187" mass="21795">METREDRSNDRYVRRAYLRTPSHRETPRAAIHGLWLRGQTGSPHQSGSEATNCLRRCPCPRTLPFIWTENTPYSSAVRFRISFNWDPPELWLEELQKFLTGWSATFRCLESTVCLCELICEAFAAKVGYPDYLDCCSGAGGFFVFVTRLKDAKIEWFEGYHHGGPLDWSTMCSLLRIEVWIRAEWWD</sequence>
<accession>A0A2I0K4S1</accession>
<dbReference type="Proteomes" id="UP000233551">
    <property type="component" value="Unassembled WGS sequence"/>
</dbReference>
<gene>
    <name evidence="1" type="ORF">CRG98_016052</name>
</gene>